<protein>
    <submittedName>
        <fullName evidence="1">Structural protein</fullName>
    </submittedName>
</protein>
<accession>A0A1W6JIK6</accession>
<sequence length="952" mass="105506">MSNTAPFLHIAYANNDTGTLDFTTKGGIERTYTGFYTDEYSTDSSDPTKYKWLTNAEFKNKVNTAAYAKSADGKDSFTTVYPNLNLLSGTSTKVVQATSWNMEVADIKYDKSLGGALCASVWFNNADHASDLLRGSATIMIQTLDQSGKVLATIYGNSVASDTNGLSQCHVTIDDNTASAKVVIFTNNMNQNAFYSRLKIEKGTVATPYMKSASEVKDSDYPQYIGFSNVTNPTTFKDYEWALLESVPKKILNTHVAYANSADGTDGFTTVYPNLNLLQGTKDFKPIAAGNNSPNQNAGNIYFTQYKTVADLFKEGDYANISYDIEFLNTDLYINSENVFTTIQMFGGAYTWLSIIKIKNVDGKFYIKDGFKDYDYVENPTHKLTVSRTIQLTKDFINANGFVNNIQLLYNNIPLGANVKVTNLKIEQVNNLNSGKTPWMPSANEVKDSDYPKFVGVYGDDSTIASQIPAAYKWSSIPKPGPTPPVIPNLYVLTMPTVKSINITYGIGTLTTKPVIWLSAKPKLDVNQVLWYKSEITGTDNSVGVYYSNLVGGANLDDGDSPLDNTVVSIVLNNKIVNVPRDLALKLELLSQTLNKRDNELAQLIADTNDRISNIDLGSGQAGLNREVLDRENADNLLGVRIDTVTGDVNDLKNNTQTKFTNIEKQLGGFSVQGTKNNSLTRPSIVFDYNAYGTILPDGSTDGGGRLYYQVPGDTTYAVRELKFNYQTLPSFYDRDQIMIWEDSWSKLYGGFPWRDTIVTTTDVDKFYIDGMTTYYDYNGDLVIRGRVVLDGIDDWIGSMTNRGFKPDTVAITVASDLKSVKSIRFTGEMGVIDMSMSLGYGTGAQVQRIGRHVSFCGPSQLNRFSSTGDSWTNLNDKLPYGLRPTRSFEFATNMFGNNNSIQYAFDSNGGIKLHQSINNANQYQVMGQVSWQTFDQYPPIGYASKPDWNNR</sequence>
<dbReference type="Proteomes" id="UP000223464">
    <property type="component" value="Segment"/>
</dbReference>
<organism evidence="1 2">
    <name type="scientific">Lactococcus phage AM6</name>
    <dbReference type="NCBI Taxonomy" id="1965474"/>
    <lineage>
        <taxon>Viruses</taxon>
        <taxon>Duplodnaviria</taxon>
        <taxon>Heunggongvirae</taxon>
        <taxon>Uroviricota</taxon>
        <taxon>Caudoviricetes</taxon>
        <taxon>Teubervirus</taxon>
        <taxon>Teubervirus AM6</taxon>
    </lineage>
</organism>
<dbReference type="EMBL" id="KY554766">
    <property type="protein sequence ID" value="ARM66035.1"/>
    <property type="molecule type" value="Genomic_DNA"/>
</dbReference>
<gene>
    <name evidence="1" type="ORF">AM6_088</name>
</gene>
<proteinExistence type="predicted"/>
<keyword evidence="2" id="KW-1185">Reference proteome</keyword>
<name>A0A1W6JIK6_9CAUD</name>
<evidence type="ECO:0000313" key="1">
    <source>
        <dbReference type="EMBL" id="ARM66035.1"/>
    </source>
</evidence>
<evidence type="ECO:0000313" key="2">
    <source>
        <dbReference type="Proteomes" id="UP000223464"/>
    </source>
</evidence>
<reference evidence="1 2" key="1">
    <citation type="journal article" date="2017" name="Viruses">
        <title>Phage Biodiversity in Artisanal Cheese Wheys Reflects the Complexity of the Fermentation Process.</title>
        <authorList>
            <person name="Mahony J."/>
            <person name="Moscarelli A."/>
            <person name="Kelleher P."/>
            <person name="Lugli G.A."/>
            <person name="Ventura M."/>
            <person name="Settanni L."/>
            <person name="van Sinderen D."/>
        </authorList>
    </citation>
    <scope>NUCLEOTIDE SEQUENCE [LARGE SCALE GENOMIC DNA]</scope>
</reference>